<evidence type="ECO:0000256" key="2">
    <source>
        <dbReference type="SAM" id="Phobius"/>
    </source>
</evidence>
<evidence type="ECO:0000256" key="1">
    <source>
        <dbReference type="SAM" id="MobiDB-lite"/>
    </source>
</evidence>
<keyword evidence="4" id="KW-1185">Reference proteome</keyword>
<keyword evidence="2" id="KW-1133">Transmembrane helix</keyword>
<dbReference type="EMBL" id="OU015569">
    <property type="protein sequence ID" value="CAG5094360.1"/>
    <property type="molecule type" value="Genomic_DNA"/>
</dbReference>
<keyword evidence="2" id="KW-0812">Transmembrane</keyword>
<keyword evidence="2" id="KW-0472">Membrane</keyword>
<name>A0ABN7SD53_OIKDI</name>
<evidence type="ECO:0000313" key="4">
    <source>
        <dbReference type="Proteomes" id="UP001158576"/>
    </source>
</evidence>
<feature type="transmembrane region" description="Helical" evidence="2">
    <location>
        <begin position="43"/>
        <end position="64"/>
    </location>
</feature>
<organism evidence="3 4">
    <name type="scientific">Oikopleura dioica</name>
    <name type="common">Tunicate</name>
    <dbReference type="NCBI Taxonomy" id="34765"/>
    <lineage>
        <taxon>Eukaryota</taxon>
        <taxon>Metazoa</taxon>
        <taxon>Chordata</taxon>
        <taxon>Tunicata</taxon>
        <taxon>Appendicularia</taxon>
        <taxon>Copelata</taxon>
        <taxon>Oikopleuridae</taxon>
        <taxon>Oikopleura</taxon>
    </lineage>
</organism>
<proteinExistence type="predicted"/>
<accession>A0ABN7SD53</accession>
<protein>
    <submittedName>
        <fullName evidence="3">Oidioi.mRNA.OKI2018_I69.XSR.g13485.t1.cds</fullName>
    </submittedName>
</protein>
<sequence length="383" mass="43792">MAIYMNHPNEVDHSFHHMRMISGCHGKYSEEVFGQIDEPKHTVYYLCVQIACNIILFVITVYAIHRKIYLSAGFTEGEQKTKLHQMSRAVFYLIPLFNIFQITVHFFPENYLSTKKSHLSSTIHLVLIEVKGYHPTPKGSDRTNCRASVNFKGETRYYWTHQLSDCVTCSEDEFSDPQIASFCFVREGTNERLCDLKCTNGGDLRFPALFGAPVRCFCHRKKNKGCYWTREKGKTKRVFLNKIKCSGPPATVPPTEPKSTTKFSRFDSGNSPSQGSDSSASASGACKCLEYKEKYTGSTGANVRPTWSCPDSFQVHGGARIPSGFDKTGKVKLTFSRKEKEGNLWEVGFNERTTFKRDWFRINFEGTHDKYMPRVDKLEFCYC</sequence>
<reference evidence="3 4" key="1">
    <citation type="submission" date="2021-04" db="EMBL/GenBank/DDBJ databases">
        <authorList>
            <person name="Bliznina A."/>
        </authorList>
    </citation>
    <scope>NUCLEOTIDE SEQUENCE [LARGE SCALE GENOMIC DNA]</scope>
</reference>
<feature type="compositionally biased region" description="Low complexity" evidence="1">
    <location>
        <begin position="268"/>
        <end position="282"/>
    </location>
</feature>
<feature type="transmembrane region" description="Helical" evidence="2">
    <location>
        <begin position="89"/>
        <end position="107"/>
    </location>
</feature>
<gene>
    <name evidence="3" type="ORF">OKIOD_LOCUS5043</name>
</gene>
<dbReference type="Proteomes" id="UP001158576">
    <property type="component" value="Chromosome XSR"/>
</dbReference>
<feature type="region of interest" description="Disordered" evidence="1">
    <location>
        <begin position="248"/>
        <end position="282"/>
    </location>
</feature>
<evidence type="ECO:0000313" key="3">
    <source>
        <dbReference type="EMBL" id="CAG5094360.1"/>
    </source>
</evidence>